<gene>
    <name evidence="1" type="ORF">WAE58_03635</name>
</gene>
<sequence>MPTRQSTFAYRLKTNILMQKKILCFALTLMTASALQVKAQYSKQDSTYRKYFIGSTLFMIANVVADNNPPGMAYLNLGYRITGKDVISLELKTWKYGWPIGIPYGKSFEAEGERFPGHIREYGVSLNYQRFLWNRLFAQVDVMPAWQSFVNDNGNKIDNGFQIFNTYSIGYHIKLFKDRLFFQPSIAITHRPYQSKMPDSFKKVDDRWSKFFFGQPGLHFGYNFN</sequence>
<evidence type="ECO:0000313" key="1">
    <source>
        <dbReference type="EMBL" id="MEJ2901497.1"/>
    </source>
</evidence>
<reference evidence="1 2" key="1">
    <citation type="submission" date="2024-03" db="EMBL/GenBank/DDBJ databases">
        <title>Sequence of Lycoming College Course Isolates.</title>
        <authorList>
            <person name="Plotts O."/>
            <person name="Newman J."/>
        </authorList>
    </citation>
    <scope>NUCLEOTIDE SEQUENCE [LARGE SCALE GENOMIC DNA]</scope>
    <source>
        <strain evidence="1 2">CJB-3</strain>
    </source>
</reference>
<evidence type="ECO:0008006" key="3">
    <source>
        <dbReference type="Google" id="ProtNLM"/>
    </source>
</evidence>
<dbReference type="EMBL" id="JBBEUB010000001">
    <property type="protein sequence ID" value="MEJ2901497.1"/>
    <property type="molecule type" value="Genomic_DNA"/>
</dbReference>
<organism evidence="1 2">
    <name type="scientific">Pedobacter panaciterrae</name>
    <dbReference type="NCBI Taxonomy" id="363849"/>
    <lineage>
        <taxon>Bacteria</taxon>
        <taxon>Pseudomonadati</taxon>
        <taxon>Bacteroidota</taxon>
        <taxon>Sphingobacteriia</taxon>
        <taxon>Sphingobacteriales</taxon>
        <taxon>Sphingobacteriaceae</taxon>
        <taxon>Pedobacter</taxon>
    </lineage>
</organism>
<dbReference type="Proteomes" id="UP001378956">
    <property type="component" value="Unassembled WGS sequence"/>
</dbReference>
<dbReference type="RefSeq" id="WP_337715246.1">
    <property type="nucleotide sequence ID" value="NZ_JBBEUB010000001.1"/>
</dbReference>
<accession>A0ABU8NGW3</accession>
<comment type="caution">
    <text evidence="1">The sequence shown here is derived from an EMBL/GenBank/DDBJ whole genome shotgun (WGS) entry which is preliminary data.</text>
</comment>
<protein>
    <recommendedName>
        <fullName evidence="3">Outer membrane protein with beta-barrel domain</fullName>
    </recommendedName>
</protein>
<keyword evidence="2" id="KW-1185">Reference proteome</keyword>
<name>A0ABU8NGW3_9SPHI</name>
<evidence type="ECO:0000313" key="2">
    <source>
        <dbReference type="Proteomes" id="UP001378956"/>
    </source>
</evidence>
<proteinExistence type="predicted"/>